<gene>
    <name evidence="2" type="ORF">E2C01_020514</name>
</gene>
<organism evidence="2 3">
    <name type="scientific">Portunus trituberculatus</name>
    <name type="common">Swimming crab</name>
    <name type="synonym">Neptunus trituberculatus</name>
    <dbReference type="NCBI Taxonomy" id="210409"/>
    <lineage>
        <taxon>Eukaryota</taxon>
        <taxon>Metazoa</taxon>
        <taxon>Ecdysozoa</taxon>
        <taxon>Arthropoda</taxon>
        <taxon>Crustacea</taxon>
        <taxon>Multicrustacea</taxon>
        <taxon>Malacostraca</taxon>
        <taxon>Eumalacostraca</taxon>
        <taxon>Eucarida</taxon>
        <taxon>Decapoda</taxon>
        <taxon>Pleocyemata</taxon>
        <taxon>Brachyura</taxon>
        <taxon>Eubrachyura</taxon>
        <taxon>Portunoidea</taxon>
        <taxon>Portunidae</taxon>
        <taxon>Portuninae</taxon>
        <taxon>Portunus</taxon>
    </lineage>
</organism>
<protein>
    <submittedName>
        <fullName evidence="2">Uncharacterized protein</fullName>
    </submittedName>
</protein>
<name>A0A5B7E1P6_PORTR</name>
<comment type="caution">
    <text evidence="2">The sequence shown here is derived from an EMBL/GenBank/DDBJ whole genome shotgun (WGS) entry which is preliminary data.</text>
</comment>
<keyword evidence="3" id="KW-1185">Reference proteome</keyword>
<accession>A0A5B7E1P6</accession>
<sequence length="61" mass="6347">MQGAVEASCIRGGSGIVDKVEDEGAVCIVVAHQVPVAEALQPRDGDERQLSHNSAIKANYG</sequence>
<feature type="region of interest" description="Disordered" evidence="1">
    <location>
        <begin position="40"/>
        <end position="61"/>
    </location>
</feature>
<feature type="compositionally biased region" description="Basic and acidic residues" evidence="1">
    <location>
        <begin position="41"/>
        <end position="50"/>
    </location>
</feature>
<evidence type="ECO:0000313" key="3">
    <source>
        <dbReference type="Proteomes" id="UP000324222"/>
    </source>
</evidence>
<evidence type="ECO:0000313" key="2">
    <source>
        <dbReference type="EMBL" id="MPC27345.1"/>
    </source>
</evidence>
<reference evidence="2 3" key="1">
    <citation type="submission" date="2019-05" db="EMBL/GenBank/DDBJ databases">
        <title>Another draft genome of Portunus trituberculatus and its Hox gene families provides insights of decapod evolution.</title>
        <authorList>
            <person name="Jeong J.-H."/>
            <person name="Song I."/>
            <person name="Kim S."/>
            <person name="Choi T."/>
            <person name="Kim D."/>
            <person name="Ryu S."/>
            <person name="Kim W."/>
        </authorList>
    </citation>
    <scope>NUCLEOTIDE SEQUENCE [LARGE SCALE GENOMIC DNA]</scope>
    <source>
        <tissue evidence="2">Muscle</tissue>
    </source>
</reference>
<feature type="compositionally biased region" description="Polar residues" evidence="1">
    <location>
        <begin position="51"/>
        <end position="61"/>
    </location>
</feature>
<evidence type="ECO:0000256" key="1">
    <source>
        <dbReference type="SAM" id="MobiDB-lite"/>
    </source>
</evidence>
<dbReference type="AlphaFoldDB" id="A0A5B7E1P6"/>
<dbReference type="EMBL" id="VSRR010001730">
    <property type="protein sequence ID" value="MPC27345.1"/>
    <property type="molecule type" value="Genomic_DNA"/>
</dbReference>
<dbReference type="Proteomes" id="UP000324222">
    <property type="component" value="Unassembled WGS sequence"/>
</dbReference>
<proteinExistence type="predicted"/>